<accession>J4UXL8</accession>
<dbReference type="SUPFAM" id="SSF64288">
    <property type="entry name" value="Chorismate lyase-like"/>
    <property type="match status" value="1"/>
</dbReference>
<dbReference type="EMBL" id="JH611157">
    <property type="protein sequence ID" value="EJP71187.1"/>
    <property type="molecule type" value="Genomic_DNA"/>
</dbReference>
<dbReference type="InterPro" id="IPR028978">
    <property type="entry name" value="Chorismate_lyase_/UTRA_dom_sf"/>
</dbReference>
<dbReference type="Proteomes" id="UP000010305">
    <property type="component" value="Unassembled WGS sequence"/>
</dbReference>
<dbReference type="Gene3D" id="3.40.1410.10">
    <property type="entry name" value="Chorismate lyase-like"/>
    <property type="match status" value="1"/>
</dbReference>
<dbReference type="GO" id="GO:0008813">
    <property type="term" value="F:chorismate lyase activity"/>
    <property type="evidence" value="ECO:0007669"/>
    <property type="project" value="InterPro"/>
</dbReference>
<keyword evidence="1" id="KW-0963">Cytoplasm</keyword>
<protein>
    <submittedName>
        <fullName evidence="4">Putative chorismate-pyruvate lyase</fullName>
    </submittedName>
</protein>
<keyword evidence="2" id="KW-0831">Ubiquinone biosynthesis</keyword>
<dbReference type="PANTHER" id="PTHR38683">
    <property type="entry name" value="CHORISMATE PYRUVATE-LYASE"/>
    <property type="match status" value="1"/>
</dbReference>
<proteinExistence type="predicted"/>
<reference evidence="4 5" key="1">
    <citation type="journal article" date="2012" name="ISME J.">
        <title>Genomic insights to SAR86, an abundant and uncultivated marine bacterial lineage.</title>
        <authorList>
            <person name="Dupont C.L."/>
            <person name="Rusch D.B."/>
            <person name="Yooseph S."/>
            <person name="Lombardo M.J."/>
            <person name="Richter R.A."/>
            <person name="Valas R."/>
            <person name="Novotny M."/>
            <person name="Yee-Greenbaum J."/>
            <person name="Selengut J.D."/>
            <person name="Haft D.H."/>
            <person name="Halpern A.L."/>
            <person name="Lasken R.S."/>
            <person name="Nealson K."/>
            <person name="Friedman R."/>
            <person name="Venter J.C."/>
        </authorList>
    </citation>
    <scope>NUCLEOTIDE SEQUENCE [LARGE SCALE GENOMIC DNA]</scope>
</reference>
<dbReference type="STRING" id="1123866.NT01SARS_0993"/>
<dbReference type="GO" id="GO:0006744">
    <property type="term" value="P:ubiquinone biosynthetic process"/>
    <property type="evidence" value="ECO:0007669"/>
    <property type="project" value="UniProtKB-KW"/>
</dbReference>
<dbReference type="InterPro" id="IPR007440">
    <property type="entry name" value="Chorismate--pyruvate_lyase"/>
</dbReference>
<evidence type="ECO:0000313" key="4">
    <source>
        <dbReference type="EMBL" id="EJP71187.1"/>
    </source>
</evidence>
<evidence type="ECO:0000256" key="2">
    <source>
        <dbReference type="ARBA" id="ARBA00022688"/>
    </source>
</evidence>
<evidence type="ECO:0000256" key="1">
    <source>
        <dbReference type="ARBA" id="ARBA00022490"/>
    </source>
</evidence>
<dbReference type="AlphaFoldDB" id="J4UXL8"/>
<name>J4UXL8_9GAMM</name>
<evidence type="ECO:0000256" key="3">
    <source>
        <dbReference type="ARBA" id="ARBA00023239"/>
    </source>
</evidence>
<dbReference type="PANTHER" id="PTHR38683:SF1">
    <property type="entry name" value="CHORISMATE PYRUVATE-LYASE"/>
    <property type="match status" value="1"/>
</dbReference>
<dbReference type="Pfam" id="PF04345">
    <property type="entry name" value="Chor_lyase"/>
    <property type="match status" value="1"/>
</dbReference>
<gene>
    <name evidence="4" type="ORF">NT01SARS_0993</name>
</gene>
<keyword evidence="3 4" id="KW-0456">Lyase</keyword>
<evidence type="ECO:0000313" key="5">
    <source>
        <dbReference type="Proteomes" id="UP000010305"/>
    </source>
</evidence>
<organism evidence="4 5">
    <name type="scientific">SAR86 cluster bacterium SAR86A</name>
    <dbReference type="NCBI Taxonomy" id="1123866"/>
    <lineage>
        <taxon>Bacteria</taxon>
        <taxon>Pseudomonadati</taxon>
        <taxon>Pseudomonadota</taxon>
        <taxon>Gammaproteobacteria</taxon>
        <taxon>SAR86 cluster</taxon>
    </lineage>
</organism>
<sequence>MKLKQKSSWINYKEMAEQVSDEIIKSWLTENGPITKRISAKEDFELNLIRDEIDEVDETDKKYLGDDIGEIKVREVILFGNKVPKVYAKSLIPVKTIEKGFSKLGSLGTKPLGDILFEKDIFNKIDVIYSTFSNEINIFWGRKTKYLVKDLPFSVMEIFLIDQ</sequence>
<dbReference type="GO" id="GO:0005829">
    <property type="term" value="C:cytosol"/>
    <property type="evidence" value="ECO:0007669"/>
    <property type="project" value="TreeGrafter"/>
</dbReference>
<keyword evidence="4" id="KW-0670">Pyruvate</keyword>
<dbReference type="HOGENOM" id="CLU_096824_3_0_6"/>